<feature type="transmembrane region" description="Helical" evidence="1">
    <location>
        <begin position="34"/>
        <end position="52"/>
    </location>
</feature>
<feature type="transmembrane region" description="Helical" evidence="1">
    <location>
        <begin position="164"/>
        <end position="183"/>
    </location>
</feature>
<feature type="transmembrane region" description="Helical" evidence="1">
    <location>
        <begin position="135"/>
        <end position="152"/>
    </location>
</feature>
<feature type="transmembrane region" description="Helical" evidence="1">
    <location>
        <begin position="105"/>
        <end position="123"/>
    </location>
</feature>
<keyword evidence="1" id="KW-1133">Transmembrane helix</keyword>
<feature type="transmembrane region" description="Helical" evidence="1">
    <location>
        <begin position="64"/>
        <end position="85"/>
    </location>
</feature>
<dbReference type="Proteomes" id="UP000322667">
    <property type="component" value="Chromosome A05"/>
</dbReference>
<keyword evidence="3" id="KW-1185">Reference proteome</keyword>
<reference evidence="2 3" key="1">
    <citation type="submission" date="2019-07" db="EMBL/GenBank/DDBJ databases">
        <title>WGS assembly of Gossypium tomentosum.</title>
        <authorList>
            <person name="Chen Z.J."/>
            <person name="Sreedasyam A."/>
            <person name="Ando A."/>
            <person name="Song Q."/>
            <person name="De L."/>
            <person name="Hulse-Kemp A."/>
            <person name="Ding M."/>
            <person name="Ye W."/>
            <person name="Kirkbride R."/>
            <person name="Jenkins J."/>
            <person name="Plott C."/>
            <person name="Lovell J."/>
            <person name="Lin Y.-M."/>
            <person name="Vaughn R."/>
            <person name="Liu B."/>
            <person name="Li W."/>
            <person name="Simpson S."/>
            <person name="Scheffler B."/>
            <person name="Saski C."/>
            <person name="Grover C."/>
            <person name="Hu G."/>
            <person name="Conover J."/>
            <person name="Carlson J."/>
            <person name="Shu S."/>
            <person name="Boston L."/>
            <person name="Williams M."/>
            <person name="Peterson D."/>
            <person name="Mcgee K."/>
            <person name="Jones D."/>
            <person name="Wendel J."/>
            <person name="Stelly D."/>
            <person name="Grimwood J."/>
            <person name="Schmutz J."/>
        </authorList>
    </citation>
    <scope>NUCLEOTIDE SEQUENCE [LARGE SCALE GENOMIC DNA]</scope>
    <source>
        <strain evidence="2">7179.01</strain>
    </source>
</reference>
<gene>
    <name evidence="2" type="ORF">ES332_A05G197300v1</name>
</gene>
<evidence type="ECO:0000313" key="2">
    <source>
        <dbReference type="EMBL" id="TYI27738.1"/>
    </source>
</evidence>
<proteinExistence type="predicted"/>
<keyword evidence="1" id="KW-0472">Membrane</keyword>
<dbReference type="AlphaFoldDB" id="A0A5D2QHK2"/>
<keyword evidence="1" id="KW-0812">Transmembrane</keyword>
<sequence>MTPSHSLSYLLFFLHCILNRRTPSASTPLSCFHLYTLFFLSLLFSSLLFLSLRVSMVNTRTVSLSFLVCFHGGLAKGFLQSLLAFCPPPHHGKSPYFSPLVFHGGGHTANWALLASLCKILVMHFFQLSSHSDELPGLVLTPSGYLCIARYLTSYEKKWNEEHFTIYLVLSSCWLLLLAGFDYQ</sequence>
<evidence type="ECO:0000313" key="3">
    <source>
        <dbReference type="Proteomes" id="UP000322667"/>
    </source>
</evidence>
<accession>A0A5D2QHK2</accession>
<dbReference type="EMBL" id="CM017614">
    <property type="protein sequence ID" value="TYI27738.1"/>
    <property type="molecule type" value="Genomic_DNA"/>
</dbReference>
<evidence type="ECO:0000256" key="1">
    <source>
        <dbReference type="SAM" id="Phobius"/>
    </source>
</evidence>
<name>A0A5D2QHK2_GOSTO</name>
<protein>
    <submittedName>
        <fullName evidence="2">Uncharacterized protein</fullName>
    </submittedName>
</protein>
<organism evidence="2 3">
    <name type="scientific">Gossypium tomentosum</name>
    <name type="common">Hawaiian cotton</name>
    <name type="synonym">Gossypium sandvicense</name>
    <dbReference type="NCBI Taxonomy" id="34277"/>
    <lineage>
        <taxon>Eukaryota</taxon>
        <taxon>Viridiplantae</taxon>
        <taxon>Streptophyta</taxon>
        <taxon>Embryophyta</taxon>
        <taxon>Tracheophyta</taxon>
        <taxon>Spermatophyta</taxon>
        <taxon>Magnoliopsida</taxon>
        <taxon>eudicotyledons</taxon>
        <taxon>Gunneridae</taxon>
        <taxon>Pentapetalae</taxon>
        <taxon>rosids</taxon>
        <taxon>malvids</taxon>
        <taxon>Malvales</taxon>
        <taxon>Malvaceae</taxon>
        <taxon>Malvoideae</taxon>
        <taxon>Gossypium</taxon>
    </lineage>
</organism>